<feature type="transmembrane region" description="Helical" evidence="1">
    <location>
        <begin position="112"/>
        <end position="136"/>
    </location>
</feature>
<reference evidence="2" key="3">
    <citation type="submission" date="2025-09" db="UniProtKB">
        <authorList>
            <consortium name="Ensembl"/>
        </authorList>
    </citation>
    <scope>IDENTIFICATION</scope>
</reference>
<dbReference type="InterPro" id="IPR030417">
    <property type="entry name" value="MS4A"/>
</dbReference>
<reference evidence="2" key="2">
    <citation type="submission" date="2025-08" db="UniProtKB">
        <authorList>
            <consortium name="Ensembl"/>
        </authorList>
    </citation>
    <scope>IDENTIFICATION</scope>
</reference>
<dbReference type="PANTHER" id="PTHR23320">
    <property type="entry name" value="MEMBRANE-SPANNING 4-DOMAINS SUBFAMILY A MS4A -RELATED"/>
    <property type="match status" value="1"/>
</dbReference>
<dbReference type="GeneTree" id="ENSGT00390000005977"/>
<gene>
    <name evidence="2" type="primary">LOC100182868</name>
</gene>
<protein>
    <submittedName>
        <fullName evidence="2">Uncharacterized LOC100182868</fullName>
    </submittedName>
</protein>
<feature type="transmembrane region" description="Helical" evidence="1">
    <location>
        <begin position="83"/>
        <end position="100"/>
    </location>
</feature>
<feature type="transmembrane region" description="Helical" evidence="1">
    <location>
        <begin position="148"/>
        <end position="169"/>
    </location>
</feature>
<organism evidence="2 3">
    <name type="scientific">Ciona intestinalis</name>
    <name type="common">Transparent sea squirt</name>
    <name type="synonym">Ascidia intestinalis</name>
    <dbReference type="NCBI Taxonomy" id="7719"/>
    <lineage>
        <taxon>Eukaryota</taxon>
        <taxon>Metazoa</taxon>
        <taxon>Chordata</taxon>
        <taxon>Tunicata</taxon>
        <taxon>Ascidiacea</taxon>
        <taxon>Phlebobranchia</taxon>
        <taxon>Cionidae</taxon>
        <taxon>Ciona</taxon>
    </lineage>
</organism>
<dbReference type="InParanoid" id="F6WA40"/>
<dbReference type="Proteomes" id="UP000008144">
    <property type="component" value="Unassembled WGS sequence"/>
</dbReference>
<evidence type="ECO:0000313" key="2">
    <source>
        <dbReference type="Ensembl" id="ENSCINP00000026207.2"/>
    </source>
</evidence>
<proteinExistence type="predicted"/>
<accession>F6WA40</accession>
<evidence type="ECO:0000313" key="3">
    <source>
        <dbReference type="Proteomes" id="UP000008144"/>
    </source>
</evidence>
<feature type="transmembrane region" description="Helical" evidence="1">
    <location>
        <begin position="27"/>
        <end position="50"/>
    </location>
</feature>
<keyword evidence="1" id="KW-0472">Membrane</keyword>
<sequence length="210" mass="22105">MANVGAHQASIVNPAVPGRNPYRYKNVIMGLAITETILGVLSIVLGIVLVANKNEVPVRVCHSYPVYTCHVLFTIYSPKAGEGLWTGIWVLIAGILGIFASRNRPSSSVINAHMGLSITAAVFSAGQVAAGITLVFYTANVEYLRTSIALAAFGFISFVLCIVSASFCCPHHTVAIGTLSCCGAGCCESNGSDQQVVYVQQPPQQVVVSS</sequence>
<keyword evidence="3" id="KW-1185">Reference proteome</keyword>
<dbReference type="Ensembl" id="ENSCINT00000026453.2">
    <property type="protein sequence ID" value="ENSCINP00000026207.2"/>
    <property type="gene ID" value="ENSCING00000014505.2"/>
</dbReference>
<name>F6WA40_CIOIN</name>
<keyword evidence="1" id="KW-0812">Transmembrane</keyword>
<keyword evidence="1" id="KW-1133">Transmembrane helix</keyword>
<evidence type="ECO:0000256" key="1">
    <source>
        <dbReference type="SAM" id="Phobius"/>
    </source>
</evidence>
<dbReference type="HOGENOM" id="CLU_087007_0_0_1"/>
<dbReference type="PANTHER" id="PTHR23320:SF158">
    <property type="entry name" value="CREB-BINDING PROTEIN-LIKE ISOFORM X1"/>
    <property type="match status" value="1"/>
</dbReference>
<dbReference type="AlphaFoldDB" id="F6WA40"/>
<reference evidence="3" key="1">
    <citation type="journal article" date="2002" name="Science">
        <title>The draft genome of Ciona intestinalis: insights into chordate and vertebrate origins.</title>
        <authorList>
            <person name="Dehal P."/>
            <person name="Satou Y."/>
            <person name="Campbell R.K."/>
            <person name="Chapman J."/>
            <person name="Degnan B."/>
            <person name="De Tomaso A."/>
            <person name="Davidson B."/>
            <person name="Di Gregorio A."/>
            <person name="Gelpke M."/>
            <person name="Goodstein D.M."/>
            <person name="Harafuji N."/>
            <person name="Hastings K.E."/>
            <person name="Ho I."/>
            <person name="Hotta K."/>
            <person name="Huang W."/>
            <person name="Kawashima T."/>
            <person name="Lemaire P."/>
            <person name="Martinez D."/>
            <person name="Meinertzhagen I.A."/>
            <person name="Necula S."/>
            <person name="Nonaka M."/>
            <person name="Putnam N."/>
            <person name="Rash S."/>
            <person name="Saiga H."/>
            <person name="Satake M."/>
            <person name="Terry A."/>
            <person name="Yamada L."/>
            <person name="Wang H.G."/>
            <person name="Awazu S."/>
            <person name="Azumi K."/>
            <person name="Boore J."/>
            <person name="Branno M."/>
            <person name="Chin-Bow S."/>
            <person name="DeSantis R."/>
            <person name="Doyle S."/>
            <person name="Francino P."/>
            <person name="Keys D.N."/>
            <person name="Haga S."/>
            <person name="Hayashi H."/>
            <person name="Hino K."/>
            <person name="Imai K.S."/>
            <person name="Inaba K."/>
            <person name="Kano S."/>
            <person name="Kobayashi K."/>
            <person name="Kobayashi M."/>
            <person name="Lee B.I."/>
            <person name="Makabe K.W."/>
            <person name="Manohar C."/>
            <person name="Matassi G."/>
            <person name="Medina M."/>
            <person name="Mochizuki Y."/>
            <person name="Mount S."/>
            <person name="Morishita T."/>
            <person name="Miura S."/>
            <person name="Nakayama A."/>
            <person name="Nishizaka S."/>
            <person name="Nomoto H."/>
            <person name="Ohta F."/>
            <person name="Oishi K."/>
            <person name="Rigoutsos I."/>
            <person name="Sano M."/>
            <person name="Sasaki A."/>
            <person name="Sasakura Y."/>
            <person name="Shoguchi E."/>
            <person name="Shin-i T."/>
            <person name="Spagnuolo A."/>
            <person name="Stainier D."/>
            <person name="Suzuki M.M."/>
            <person name="Tassy O."/>
            <person name="Takatori N."/>
            <person name="Tokuoka M."/>
            <person name="Yagi K."/>
            <person name="Yoshizaki F."/>
            <person name="Wada S."/>
            <person name="Zhang C."/>
            <person name="Hyatt P.D."/>
            <person name="Larimer F."/>
            <person name="Detter C."/>
            <person name="Doggett N."/>
            <person name="Glavina T."/>
            <person name="Hawkins T."/>
            <person name="Richardson P."/>
            <person name="Lucas S."/>
            <person name="Kohara Y."/>
            <person name="Levine M."/>
            <person name="Satoh N."/>
            <person name="Rokhsar D.S."/>
        </authorList>
    </citation>
    <scope>NUCLEOTIDE SEQUENCE [LARGE SCALE GENOMIC DNA]</scope>
</reference>